<name>A0AAW1RZ06_9CHLO</name>
<dbReference type="SUPFAM" id="SSF54631">
    <property type="entry name" value="CBS-domain pair"/>
    <property type="match status" value="1"/>
</dbReference>
<reference evidence="4 5" key="1">
    <citation type="journal article" date="2024" name="Nat. Commun.">
        <title>Phylogenomics reveals the evolutionary origins of lichenization in chlorophyte algae.</title>
        <authorList>
            <person name="Puginier C."/>
            <person name="Libourel C."/>
            <person name="Otte J."/>
            <person name="Skaloud P."/>
            <person name="Haon M."/>
            <person name="Grisel S."/>
            <person name="Petersen M."/>
            <person name="Berrin J.G."/>
            <person name="Delaux P.M."/>
            <person name="Dal Grande F."/>
            <person name="Keller J."/>
        </authorList>
    </citation>
    <scope>NUCLEOTIDE SEQUENCE [LARGE SCALE GENOMIC DNA]</scope>
    <source>
        <strain evidence="4 5">SAG 245.80</strain>
    </source>
</reference>
<dbReference type="Gene3D" id="3.40.50.1110">
    <property type="entry name" value="SGNH hydrolase"/>
    <property type="match status" value="1"/>
</dbReference>
<dbReference type="InterPro" id="IPR013830">
    <property type="entry name" value="SGNH_hydro"/>
</dbReference>
<dbReference type="PROSITE" id="PS51371">
    <property type="entry name" value="CBS"/>
    <property type="match status" value="2"/>
</dbReference>
<proteinExistence type="predicted"/>
<keyword evidence="1" id="KW-0677">Repeat</keyword>
<dbReference type="InterPro" id="IPR051462">
    <property type="entry name" value="CBS_domain-containing"/>
</dbReference>
<dbReference type="Pfam" id="PF13472">
    <property type="entry name" value="Lipase_GDSL_2"/>
    <property type="match status" value="1"/>
</dbReference>
<dbReference type="InterPro" id="IPR046342">
    <property type="entry name" value="CBS_dom_sf"/>
</dbReference>
<evidence type="ECO:0000259" key="3">
    <source>
        <dbReference type="PROSITE" id="PS51371"/>
    </source>
</evidence>
<dbReference type="AlphaFoldDB" id="A0AAW1RZ06"/>
<protein>
    <recommendedName>
        <fullName evidence="3">CBS domain-containing protein</fullName>
    </recommendedName>
</protein>
<keyword evidence="5" id="KW-1185">Reference proteome</keyword>
<dbReference type="InterPro" id="IPR000644">
    <property type="entry name" value="CBS_dom"/>
</dbReference>
<sequence length="519" mass="57056">MRDPSSLFPRSWRGADWRKITLLSLVGLVLCALLLRASDRWSAAPASILDVDEELPGLAAAIQAAAAPPEVGDALGFLPAAKGESRVGWRPVEWMELHEDYVKEVEAHAAEGLDLVFYGDSITEQFRGTLMGVHMDKFRGIPEVFSKHYGRVRAVVFSVAGDTTRNLVWRLEHGEGPERLRPAAVVIQIGTNDLTQPEHPLDLDDDEAVSAFIAAGALLAAKRACDQALRVDLDDDEAVSAFIAAGALLAAKRACDQAPRAHVVMLAITPRGDRSVDWPARHIFSQPCKYTKAINATNGRLKAASAANQTCAHFLDCNAAFTEVDKKHVKDDPDARRIIEGLMPDALHPSARALETVADVMTKGRIHCVREWTPIDNALEMLVEKKISGLPVIDDDERVVGVVSDFDLLSLEGVQGKMEEAGMFPDNNTNWQAFFEVQKLILKNAGKVVADVMTPEPFTVRDSTNLEAAARILLRLKIRRLPVVDEEGRLVGMFTRSDVIRAALRLRRQSQSQPQGFMM</sequence>
<dbReference type="PANTHER" id="PTHR48108:SF6">
    <property type="entry name" value="CBS DOMAIN-CONTAINING PROTEIN CBSX1, CHLOROPLASTIC"/>
    <property type="match status" value="1"/>
</dbReference>
<dbReference type="SMART" id="SM00116">
    <property type="entry name" value="CBS"/>
    <property type="match status" value="2"/>
</dbReference>
<feature type="domain" description="CBS" evidence="3">
    <location>
        <begin position="361"/>
        <end position="420"/>
    </location>
</feature>
<dbReference type="SUPFAM" id="SSF52266">
    <property type="entry name" value="SGNH hydrolase"/>
    <property type="match status" value="1"/>
</dbReference>
<dbReference type="Proteomes" id="UP001445335">
    <property type="component" value="Unassembled WGS sequence"/>
</dbReference>
<feature type="domain" description="CBS" evidence="3">
    <location>
        <begin position="453"/>
        <end position="510"/>
    </location>
</feature>
<dbReference type="PANTHER" id="PTHR48108">
    <property type="entry name" value="CBS DOMAIN-CONTAINING PROTEIN CBSX2, CHLOROPLASTIC"/>
    <property type="match status" value="1"/>
</dbReference>
<evidence type="ECO:0000313" key="4">
    <source>
        <dbReference type="EMBL" id="KAK9839219.1"/>
    </source>
</evidence>
<gene>
    <name evidence="4" type="ORF">WJX81_002015</name>
</gene>
<evidence type="ECO:0000256" key="2">
    <source>
        <dbReference type="PROSITE-ProRule" id="PRU00703"/>
    </source>
</evidence>
<evidence type="ECO:0000313" key="5">
    <source>
        <dbReference type="Proteomes" id="UP001445335"/>
    </source>
</evidence>
<dbReference type="Gene3D" id="3.10.580.10">
    <property type="entry name" value="CBS-domain"/>
    <property type="match status" value="2"/>
</dbReference>
<organism evidence="4 5">
    <name type="scientific">Elliptochloris bilobata</name>
    <dbReference type="NCBI Taxonomy" id="381761"/>
    <lineage>
        <taxon>Eukaryota</taxon>
        <taxon>Viridiplantae</taxon>
        <taxon>Chlorophyta</taxon>
        <taxon>core chlorophytes</taxon>
        <taxon>Trebouxiophyceae</taxon>
        <taxon>Trebouxiophyceae incertae sedis</taxon>
        <taxon>Elliptochloris clade</taxon>
        <taxon>Elliptochloris</taxon>
    </lineage>
</organism>
<evidence type="ECO:0000256" key="1">
    <source>
        <dbReference type="ARBA" id="ARBA00022737"/>
    </source>
</evidence>
<dbReference type="EMBL" id="JALJOU010000017">
    <property type="protein sequence ID" value="KAK9839219.1"/>
    <property type="molecule type" value="Genomic_DNA"/>
</dbReference>
<dbReference type="Pfam" id="PF00571">
    <property type="entry name" value="CBS"/>
    <property type="match status" value="2"/>
</dbReference>
<accession>A0AAW1RZ06</accession>
<dbReference type="InterPro" id="IPR036514">
    <property type="entry name" value="SGNH_hydro_sf"/>
</dbReference>
<keyword evidence="2" id="KW-0129">CBS domain</keyword>
<comment type="caution">
    <text evidence="4">The sequence shown here is derived from an EMBL/GenBank/DDBJ whole genome shotgun (WGS) entry which is preliminary data.</text>
</comment>